<evidence type="ECO:0000256" key="5">
    <source>
        <dbReference type="ARBA" id="ARBA00042179"/>
    </source>
</evidence>
<dbReference type="InterPro" id="IPR000608">
    <property type="entry name" value="UBC"/>
</dbReference>
<dbReference type="SUPFAM" id="SSF54495">
    <property type="entry name" value="UBC-like"/>
    <property type="match status" value="1"/>
</dbReference>
<accession>A0A9P3BVL2</accession>
<dbReference type="AlphaFoldDB" id="A0A9P3BVL2"/>
<evidence type="ECO:0000256" key="6">
    <source>
        <dbReference type="ARBA" id="ARBA00042190"/>
    </source>
</evidence>
<proteinExistence type="inferred from homology"/>
<dbReference type="CDD" id="cd23812">
    <property type="entry name" value="UBCc_ScPEX4-like"/>
    <property type="match status" value="1"/>
</dbReference>
<dbReference type="InterPro" id="IPR023313">
    <property type="entry name" value="UBQ-conjugating_AS"/>
</dbReference>
<evidence type="ECO:0000313" key="10">
    <source>
        <dbReference type="EMBL" id="GIJ99453.1"/>
    </source>
</evidence>
<keyword evidence="2 8" id="KW-0833">Ubl conjugation pathway</keyword>
<dbReference type="InterPro" id="IPR050113">
    <property type="entry name" value="Ub_conjugating_enzyme"/>
</dbReference>
<sequence length="228" mass="25403">MVSPTTEAQTVELFSDMGKTHGHCQLNLGNRGREPDPPGSRHFKPLISLIIDCARGSHILELPAMASNSTTQRLLRELKDYTKSPNEALLHLGPVDEDDLLHWEAVLKGVKGTPYEGGLWGLKITIPPNYPLAPPNIRFTTRISHPNISFTTGEICLTLLTTEHWSPVYTLSTTLTAIHQLLTDPRPDSPLNVDVAALLRDGDIPAWESVVRYWTEEERWQGQGTVSR</sequence>
<dbReference type="GeneID" id="66929567"/>
<dbReference type="FunFam" id="3.10.110.10:FF:000098">
    <property type="entry name" value="Ubiquitin conjugating enzyme (UbcJ)"/>
    <property type="match status" value="1"/>
</dbReference>
<dbReference type="PROSITE" id="PS00183">
    <property type="entry name" value="UBC_1"/>
    <property type="match status" value="1"/>
</dbReference>
<dbReference type="InterPro" id="IPR016135">
    <property type="entry name" value="UBQ-conjugating_enzyme/RWD"/>
</dbReference>
<keyword evidence="8" id="KW-0067">ATP-binding</keyword>
<name>A0A9P3BVL2_ASPVI</name>
<organism evidence="10 11">
    <name type="scientific">Aspergillus viridinutans</name>
    <dbReference type="NCBI Taxonomy" id="75553"/>
    <lineage>
        <taxon>Eukaryota</taxon>
        <taxon>Fungi</taxon>
        <taxon>Dikarya</taxon>
        <taxon>Ascomycota</taxon>
        <taxon>Pezizomycotina</taxon>
        <taxon>Eurotiomycetes</taxon>
        <taxon>Eurotiomycetidae</taxon>
        <taxon>Eurotiales</taxon>
        <taxon>Aspergillaceae</taxon>
        <taxon>Aspergillus</taxon>
        <taxon>Aspergillus subgen. Fumigati</taxon>
    </lineage>
</organism>
<feature type="active site" description="Glycyl thioester intermediate" evidence="7">
    <location>
        <position position="156"/>
    </location>
</feature>
<dbReference type="RefSeq" id="XP_043122640.1">
    <property type="nucleotide sequence ID" value="XM_043266705.1"/>
</dbReference>
<dbReference type="EMBL" id="BOPL01000001">
    <property type="protein sequence ID" value="GIJ99453.1"/>
    <property type="molecule type" value="Genomic_DNA"/>
</dbReference>
<dbReference type="Proteomes" id="UP000710440">
    <property type="component" value="Unassembled WGS sequence"/>
</dbReference>
<evidence type="ECO:0000256" key="3">
    <source>
        <dbReference type="ARBA" id="ARBA00039884"/>
    </source>
</evidence>
<gene>
    <name evidence="10" type="ORF">Aspvir_001585</name>
</gene>
<dbReference type="GO" id="GO:0005524">
    <property type="term" value="F:ATP binding"/>
    <property type="evidence" value="ECO:0007669"/>
    <property type="project" value="UniProtKB-UniRule"/>
</dbReference>
<comment type="caution">
    <text evidence="10">The sequence shown here is derived from an EMBL/GenBank/DDBJ whole genome shotgun (WGS) entry which is preliminary data.</text>
</comment>
<dbReference type="SMART" id="SM00212">
    <property type="entry name" value="UBCc"/>
    <property type="match status" value="1"/>
</dbReference>
<evidence type="ECO:0000259" key="9">
    <source>
        <dbReference type="PROSITE" id="PS50127"/>
    </source>
</evidence>
<evidence type="ECO:0000313" key="11">
    <source>
        <dbReference type="Proteomes" id="UP000710440"/>
    </source>
</evidence>
<dbReference type="Gene3D" id="3.10.110.10">
    <property type="entry name" value="Ubiquitin Conjugating Enzyme"/>
    <property type="match status" value="1"/>
</dbReference>
<dbReference type="GO" id="GO:0016740">
    <property type="term" value="F:transferase activity"/>
    <property type="evidence" value="ECO:0007669"/>
    <property type="project" value="UniProtKB-KW"/>
</dbReference>
<evidence type="ECO:0000256" key="2">
    <source>
        <dbReference type="ARBA" id="ARBA00022786"/>
    </source>
</evidence>
<dbReference type="PROSITE" id="PS50127">
    <property type="entry name" value="UBC_2"/>
    <property type="match status" value="1"/>
</dbReference>
<comment type="similarity">
    <text evidence="8">Belongs to the ubiquitin-conjugating enzyme family.</text>
</comment>
<reference evidence="10 11" key="1">
    <citation type="submission" date="2021-02" db="EMBL/GenBank/DDBJ databases">
        <title>Pan-genome distribution and transcriptional activeness of fungal secondary metabolism genes in Aspergillus section Fumigati.</title>
        <authorList>
            <person name="Takahashi H."/>
            <person name="Umemura M."/>
            <person name="Ninomiya A."/>
            <person name="Kusuya Y."/>
            <person name="Urayama S."/>
            <person name="Shimizu M."/>
            <person name="Watanabe A."/>
            <person name="Kamei K."/>
            <person name="Yaguchi T."/>
            <person name="Hagiwara D."/>
        </authorList>
    </citation>
    <scope>NUCLEOTIDE SEQUENCE [LARGE SCALE GENOMIC DNA]</scope>
    <source>
        <strain evidence="10 11">IFM 47045</strain>
    </source>
</reference>
<protein>
    <recommendedName>
        <fullName evidence="3">Ubiquitin-conjugating enzyme E2 2</fullName>
    </recommendedName>
    <alternativeName>
        <fullName evidence="5">E2 ubiquitin-conjugating enzyme 2</fullName>
    </alternativeName>
    <alternativeName>
        <fullName evidence="6">Ubiquitin carrier protein UBC2</fullName>
    </alternativeName>
    <alternativeName>
        <fullName evidence="4">Ubiquitin-protein ligase UBC2</fullName>
    </alternativeName>
</protein>
<dbReference type="Pfam" id="PF00179">
    <property type="entry name" value="UQ_con"/>
    <property type="match status" value="1"/>
</dbReference>
<keyword evidence="1" id="KW-0808">Transferase</keyword>
<dbReference type="OrthoDB" id="9973183at2759"/>
<dbReference type="PANTHER" id="PTHR24067">
    <property type="entry name" value="UBIQUITIN-CONJUGATING ENZYME E2"/>
    <property type="match status" value="1"/>
</dbReference>
<evidence type="ECO:0000256" key="8">
    <source>
        <dbReference type="RuleBase" id="RU362109"/>
    </source>
</evidence>
<evidence type="ECO:0000256" key="1">
    <source>
        <dbReference type="ARBA" id="ARBA00022679"/>
    </source>
</evidence>
<feature type="domain" description="UBC core" evidence="9">
    <location>
        <begin position="69"/>
        <end position="220"/>
    </location>
</feature>
<evidence type="ECO:0000256" key="4">
    <source>
        <dbReference type="ARBA" id="ARBA00041569"/>
    </source>
</evidence>
<keyword evidence="11" id="KW-1185">Reference proteome</keyword>
<keyword evidence="8" id="KW-0547">Nucleotide-binding</keyword>
<evidence type="ECO:0000256" key="7">
    <source>
        <dbReference type="PROSITE-ProRule" id="PRU10133"/>
    </source>
</evidence>